<comment type="caution">
    <text evidence="1">The sequence shown here is derived from an EMBL/GenBank/DDBJ whole genome shotgun (WGS) entry which is preliminary data.</text>
</comment>
<dbReference type="AlphaFoldDB" id="A0A7J6VFT2"/>
<feature type="non-terminal residue" evidence="1">
    <location>
        <position position="1"/>
    </location>
</feature>
<dbReference type="EMBL" id="JABWDY010032715">
    <property type="protein sequence ID" value="KAF5183974.1"/>
    <property type="molecule type" value="Genomic_DNA"/>
</dbReference>
<keyword evidence="2" id="KW-1185">Reference proteome</keyword>
<reference evidence="1 2" key="1">
    <citation type="submission" date="2020-06" db="EMBL/GenBank/DDBJ databases">
        <title>Transcriptomic and genomic resources for Thalictrum thalictroides and T. hernandezii: Facilitating candidate gene discovery in an emerging model plant lineage.</title>
        <authorList>
            <person name="Arias T."/>
            <person name="Riano-Pachon D.M."/>
            <person name="Di Stilio V.S."/>
        </authorList>
    </citation>
    <scope>NUCLEOTIDE SEQUENCE [LARGE SCALE GENOMIC DNA]</scope>
    <source>
        <strain evidence="2">cv. WT478/WT964</strain>
        <tissue evidence="1">Leaves</tissue>
    </source>
</reference>
<evidence type="ECO:0000313" key="2">
    <source>
        <dbReference type="Proteomes" id="UP000554482"/>
    </source>
</evidence>
<sequence>LGISMLGILKLYASCVEEKLQLLWILDLKLKMRKENLEMTEDQLLMMLISDGSSVMLHPK</sequence>
<gene>
    <name evidence="1" type="ORF">FRX31_026439</name>
</gene>
<evidence type="ECO:0000313" key="1">
    <source>
        <dbReference type="EMBL" id="KAF5183974.1"/>
    </source>
</evidence>
<dbReference type="Proteomes" id="UP000554482">
    <property type="component" value="Unassembled WGS sequence"/>
</dbReference>
<organism evidence="1 2">
    <name type="scientific">Thalictrum thalictroides</name>
    <name type="common">Rue-anemone</name>
    <name type="synonym">Anemone thalictroides</name>
    <dbReference type="NCBI Taxonomy" id="46969"/>
    <lineage>
        <taxon>Eukaryota</taxon>
        <taxon>Viridiplantae</taxon>
        <taxon>Streptophyta</taxon>
        <taxon>Embryophyta</taxon>
        <taxon>Tracheophyta</taxon>
        <taxon>Spermatophyta</taxon>
        <taxon>Magnoliopsida</taxon>
        <taxon>Ranunculales</taxon>
        <taxon>Ranunculaceae</taxon>
        <taxon>Thalictroideae</taxon>
        <taxon>Thalictrum</taxon>
    </lineage>
</organism>
<accession>A0A7J6VFT2</accession>
<protein>
    <submittedName>
        <fullName evidence="1">Uncharacterized protein</fullName>
    </submittedName>
</protein>
<name>A0A7J6VFT2_THATH</name>
<feature type="non-terminal residue" evidence="1">
    <location>
        <position position="60"/>
    </location>
</feature>
<proteinExistence type="predicted"/>